<protein>
    <submittedName>
        <fullName evidence="3">Uncharacterized protein</fullName>
    </submittedName>
</protein>
<proteinExistence type="predicted"/>
<dbReference type="OrthoDB" id="3749155at2759"/>
<keyword evidence="4" id="KW-1185">Reference proteome</keyword>
<evidence type="ECO:0000313" key="3">
    <source>
        <dbReference type="EMBL" id="KAH7086532.1"/>
    </source>
</evidence>
<organism evidence="3 4">
    <name type="scientific">Paraphoma chrysanthemicola</name>
    <dbReference type="NCBI Taxonomy" id="798071"/>
    <lineage>
        <taxon>Eukaryota</taxon>
        <taxon>Fungi</taxon>
        <taxon>Dikarya</taxon>
        <taxon>Ascomycota</taxon>
        <taxon>Pezizomycotina</taxon>
        <taxon>Dothideomycetes</taxon>
        <taxon>Pleosporomycetidae</taxon>
        <taxon>Pleosporales</taxon>
        <taxon>Pleosporineae</taxon>
        <taxon>Phaeosphaeriaceae</taxon>
        <taxon>Paraphoma</taxon>
    </lineage>
</organism>
<feature type="chain" id="PRO_5035463228" evidence="2">
    <location>
        <begin position="19"/>
        <end position="344"/>
    </location>
</feature>
<evidence type="ECO:0000256" key="1">
    <source>
        <dbReference type="SAM" id="MobiDB-lite"/>
    </source>
</evidence>
<feature type="signal peptide" evidence="2">
    <location>
        <begin position="1"/>
        <end position="18"/>
    </location>
</feature>
<dbReference type="Proteomes" id="UP000813461">
    <property type="component" value="Unassembled WGS sequence"/>
</dbReference>
<feature type="compositionally biased region" description="Basic and acidic residues" evidence="1">
    <location>
        <begin position="107"/>
        <end position="127"/>
    </location>
</feature>
<dbReference type="EMBL" id="JAGMVJ010000011">
    <property type="protein sequence ID" value="KAH7086532.1"/>
    <property type="molecule type" value="Genomic_DNA"/>
</dbReference>
<feature type="region of interest" description="Disordered" evidence="1">
    <location>
        <begin position="19"/>
        <end position="127"/>
    </location>
</feature>
<feature type="compositionally biased region" description="Basic and acidic residues" evidence="1">
    <location>
        <begin position="41"/>
        <end position="99"/>
    </location>
</feature>
<keyword evidence="2" id="KW-0732">Signal</keyword>
<sequence>MRVDVCLYALMGLANASALIPRDPQDYSVDSGYPDEEYETADYKEPEYKEPEYKEPEYKEPEYKEPEPAYAPKDDYPDKPDDYKPAYAPKEEYPEKPAYDPKPQYAPKDDYAPYYPKDEYAPKDDYAPKDAYAPKDEYASKPLSYDAGYDGYKAPKKSWKPKTHHPEFFSLKVDLPDDCPETIVAGSACSLGGYAIRLEGGIVIATKYNKWWDPKLPIFFVDDDTQAYTVSKKPLQLYVDSETGALKYAPVGWLPPNSISTSFFKTGNNPYGNIGPSPAYFSWPTTEGRADEGAFQLCPTSWGQWQVFITNVNFGRIGHSGLQLEGCETLSLAAINANPWKKGY</sequence>
<gene>
    <name evidence="3" type="ORF">FB567DRAFT_550017</name>
</gene>
<dbReference type="AlphaFoldDB" id="A0A8K0VYL8"/>
<evidence type="ECO:0000313" key="4">
    <source>
        <dbReference type="Proteomes" id="UP000813461"/>
    </source>
</evidence>
<name>A0A8K0VYL8_9PLEO</name>
<comment type="caution">
    <text evidence="3">The sequence shown here is derived from an EMBL/GenBank/DDBJ whole genome shotgun (WGS) entry which is preliminary data.</text>
</comment>
<evidence type="ECO:0000256" key="2">
    <source>
        <dbReference type="SAM" id="SignalP"/>
    </source>
</evidence>
<accession>A0A8K0VYL8</accession>
<reference evidence="3" key="1">
    <citation type="journal article" date="2021" name="Nat. Commun.">
        <title>Genetic determinants of endophytism in the Arabidopsis root mycobiome.</title>
        <authorList>
            <person name="Mesny F."/>
            <person name="Miyauchi S."/>
            <person name="Thiergart T."/>
            <person name="Pickel B."/>
            <person name="Atanasova L."/>
            <person name="Karlsson M."/>
            <person name="Huettel B."/>
            <person name="Barry K.W."/>
            <person name="Haridas S."/>
            <person name="Chen C."/>
            <person name="Bauer D."/>
            <person name="Andreopoulos W."/>
            <person name="Pangilinan J."/>
            <person name="LaButti K."/>
            <person name="Riley R."/>
            <person name="Lipzen A."/>
            <person name="Clum A."/>
            <person name="Drula E."/>
            <person name="Henrissat B."/>
            <person name="Kohler A."/>
            <person name="Grigoriev I.V."/>
            <person name="Martin F.M."/>
            <person name="Hacquard S."/>
        </authorList>
    </citation>
    <scope>NUCLEOTIDE SEQUENCE</scope>
    <source>
        <strain evidence="3">MPI-SDFR-AT-0120</strain>
    </source>
</reference>